<dbReference type="Proteomes" id="UP000019471">
    <property type="component" value="Unassembled WGS sequence"/>
</dbReference>
<dbReference type="EMBL" id="AMGX01000005">
    <property type="protein sequence ID" value="EXJ72665.1"/>
    <property type="molecule type" value="Genomic_DNA"/>
</dbReference>
<dbReference type="GeneID" id="19188539"/>
<name>W9X5R0_9EURO</name>
<accession>W9X5R0</accession>
<dbReference type="AlphaFoldDB" id="W9X5R0"/>
<proteinExistence type="predicted"/>
<dbReference type="STRING" id="1182543.W9X5R0"/>
<keyword evidence="2" id="KW-1185">Reference proteome</keyword>
<feature type="non-terminal residue" evidence="1">
    <location>
        <position position="95"/>
    </location>
</feature>
<organism evidence="1 2">
    <name type="scientific">Cladophialophora psammophila CBS 110553</name>
    <dbReference type="NCBI Taxonomy" id="1182543"/>
    <lineage>
        <taxon>Eukaryota</taxon>
        <taxon>Fungi</taxon>
        <taxon>Dikarya</taxon>
        <taxon>Ascomycota</taxon>
        <taxon>Pezizomycotina</taxon>
        <taxon>Eurotiomycetes</taxon>
        <taxon>Chaetothyriomycetidae</taxon>
        <taxon>Chaetothyriales</taxon>
        <taxon>Herpotrichiellaceae</taxon>
        <taxon>Cladophialophora</taxon>
    </lineage>
</organism>
<dbReference type="RefSeq" id="XP_007742612.1">
    <property type="nucleotide sequence ID" value="XM_007744422.1"/>
</dbReference>
<sequence length="95" mass="11334">MSAREHVLAAYRDTLRRHGQSVYIYSDKQVEFSYHYRQTFWEVCYPTGIEPKSQNDNWENTEQIDLLHRLEPPESTRDITACQTFPPEIARCKHC</sequence>
<evidence type="ECO:0000313" key="1">
    <source>
        <dbReference type="EMBL" id="EXJ72665.1"/>
    </source>
</evidence>
<comment type="caution">
    <text evidence="1">The sequence shown here is derived from an EMBL/GenBank/DDBJ whole genome shotgun (WGS) entry which is preliminary data.</text>
</comment>
<evidence type="ECO:0000313" key="2">
    <source>
        <dbReference type="Proteomes" id="UP000019471"/>
    </source>
</evidence>
<dbReference type="OrthoDB" id="3940621at2759"/>
<reference evidence="1 2" key="1">
    <citation type="submission" date="2013-03" db="EMBL/GenBank/DDBJ databases">
        <title>The Genome Sequence of Cladophialophora psammophila CBS 110553.</title>
        <authorList>
            <consortium name="The Broad Institute Genomics Platform"/>
            <person name="Cuomo C."/>
            <person name="de Hoog S."/>
            <person name="Gorbushina A."/>
            <person name="Walker B."/>
            <person name="Young S.K."/>
            <person name="Zeng Q."/>
            <person name="Gargeya S."/>
            <person name="Fitzgerald M."/>
            <person name="Haas B."/>
            <person name="Abouelleil A."/>
            <person name="Allen A.W."/>
            <person name="Alvarado L."/>
            <person name="Arachchi H.M."/>
            <person name="Berlin A.M."/>
            <person name="Chapman S.B."/>
            <person name="Gainer-Dewar J."/>
            <person name="Goldberg J."/>
            <person name="Griggs A."/>
            <person name="Gujja S."/>
            <person name="Hansen M."/>
            <person name="Howarth C."/>
            <person name="Imamovic A."/>
            <person name="Ireland A."/>
            <person name="Larimer J."/>
            <person name="McCowan C."/>
            <person name="Murphy C."/>
            <person name="Pearson M."/>
            <person name="Poon T.W."/>
            <person name="Priest M."/>
            <person name="Roberts A."/>
            <person name="Saif S."/>
            <person name="Shea T."/>
            <person name="Sisk P."/>
            <person name="Sykes S."/>
            <person name="Wortman J."/>
            <person name="Nusbaum C."/>
            <person name="Birren B."/>
        </authorList>
    </citation>
    <scope>NUCLEOTIDE SEQUENCE [LARGE SCALE GENOMIC DNA]</scope>
    <source>
        <strain evidence="1 2">CBS 110553</strain>
    </source>
</reference>
<gene>
    <name evidence="1" type="ORF">A1O5_03811</name>
</gene>
<protein>
    <submittedName>
        <fullName evidence="1">Uncharacterized protein</fullName>
    </submittedName>
</protein>
<dbReference type="HOGENOM" id="CLU_2378348_0_0_1"/>